<sequence>MHALSCTPYFIVSVRKAGAVNFSSLATPCVDYSRGEKVTFHHLESSYGRKREFTTKQEMG</sequence>
<organism evidence="1">
    <name type="scientific">Anguilla anguilla</name>
    <name type="common">European freshwater eel</name>
    <name type="synonym">Muraena anguilla</name>
    <dbReference type="NCBI Taxonomy" id="7936"/>
    <lineage>
        <taxon>Eukaryota</taxon>
        <taxon>Metazoa</taxon>
        <taxon>Chordata</taxon>
        <taxon>Craniata</taxon>
        <taxon>Vertebrata</taxon>
        <taxon>Euteleostomi</taxon>
        <taxon>Actinopterygii</taxon>
        <taxon>Neopterygii</taxon>
        <taxon>Teleostei</taxon>
        <taxon>Anguilliformes</taxon>
        <taxon>Anguillidae</taxon>
        <taxon>Anguilla</taxon>
    </lineage>
</organism>
<evidence type="ECO:0000313" key="1">
    <source>
        <dbReference type="EMBL" id="JAH50998.1"/>
    </source>
</evidence>
<reference evidence="1" key="2">
    <citation type="journal article" date="2015" name="Fish Shellfish Immunol.">
        <title>Early steps in the European eel (Anguilla anguilla)-Vibrio vulnificus interaction in the gills: Role of the RtxA13 toxin.</title>
        <authorList>
            <person name="Callol A."/>
            <person name="Pajuelo D."/>
            <person name="Ebbesson L."/>
            <person name="Teles M."/>
            <person name="MacKenzie S."/>
            <person name="Amaro C."/>
        </authorList>
    </citation>
    <scope>NUCLEOTIDE SEQUENCE</scope>
</reference>
<proteinExistence type="predicted"/>
<dbReference type="AlphaFoldDB" id="A0A0E9TE43"/>
<name>A0A0E9TE43_ANGAN</name>
<dbReference type="EMBL" id="GBXM01057579">
    <property type="protein sequence ID" value="JAH50998.1"/>
    <property type="molecule type" value="Transcribed_RNA"/>
</dbReference>
<protein>
    <submittedName>
        <fullName evidence="1">Uncharacterized protein</fullName>
    </submittedName>
</protein>
<reference evidence="1" key="1">
    <citation type="submission" date="2014-11" db="EMBL/GenBank/DDBJ databases">
        <authorList>
            <person name="Amaro Gonzalez C."/>
        </authorList>
    </citation>
    <scope>NUCLEOTIDE SEQUENCE</scope>
</reference>
<accession>A0A0E9TE43</accession>